<keyword evidence="1" id="KW-0812">Transmembrane</keyword>
<evidence type="ECO:0008006" key="4">
    <source>
        <dbReference type="Google" id="ProtNLM"/>
    </source>
</evidence>
<keyword evidence="3" id="KW-1185">Reference proteome</keyword>
<organism evidence="2 3">
    <name type="scientific">Moraxella cuniculi DSM 21768</name>
    <dbReference type="NCBI Taxonomy" id="1122245"/>
    <lineage>
        <taxon>Bacteria</taxon>
        <taxon>Pseudomonadati</taxon>
        <taxon>Pseudomonadota</taxon>
        <taxon>Gammaproteobacteria</taxon>
        <taxon>Moraxellales</taxon>
        <taxon>Moraxellaceae</taxon>
        <taxon>Moraxella</taxon>
    </lineage>
</organism>
<dbReference type="EMBL" id="FTNU01000007">
    <property type="protein sequence ID" value="SIR90741.1"/>
    <property type="molecule type" value="Genomic_DNA"/>
</dbReference>
<proteinExistence type="predicted"/>
<evidence type="ECO:0000313" key="3">
    <source>
        <dbReference type="Proteomes" id="UP000187495"/>
    </source>
</evidence>
<evidence type="ECO:0000256" key="1">
    <source>
        <dbReference type="SAM" id="Phobius"/>
    </source>
</evidence>
<feature type="transmembrane region" description="Helical" evidence="1">
    <location>
        <begin position="25"/>
        <end position="58"/>
    </location>
</feature>
<name>A0A1N7ERN1_9GAMM</name>
<protein>
    <recommendedName>
        <fullName evidence="4">Toxin CptA</fullName>
    </recommendedName>
</protein>
<gene>
    <name evidence="2" type="ORF">SAMN02745664_10715</name>
</gene>
<dbReference type="STRING" id="34061.B0189_05265"/>
<sequence>MKQIINDKNLLILDIQLQLSKMAWYLWWLMSAMVGLICFVVTVAWWQWLVLLLLFLLLSISYKNHLSSAISKLSTRQIDGVWLLATPADKDGTELIYQAYLQRIQLVNLGFVSAVVLDFYVVIPKKSRLTTTIFVDQLTAADYATLAALAKLSSQVQKLS</sequence>
<evidence type="ECO:0000313" key="2">
    <source>
        <dbReference type="EMBL" id="SIR90741.1"/>
    </source>
</evidence>
<dbReference type="RefSeq" id="WP_078310098.1">
    <property type="nucleotide sequence ID" value="NZ_FTNU01000007.1"/>
</dbReference>
<dbReference type="AlphaFoldDB" id="A0A1N7ERN1"/>
<feature type="transmembrane region" description="Helical" evidence="1">
    <location>
        <begin position="106"/>
        <end position="123"/>
    </location>
</feature>
<dbReference type="Proteomes" id="UP000187495">
    <property type="component" value="Unassembled WGS sequence"/>
</dbReference>
<accession>A0A1N7ERN1</accession>
<keyword evidence="1" id="KW-0472">Membrane</keyword>
<keyword evidence="1" id="KW-1133">Transmembrane helix</keyword>
<reference evidence="3" key="1">
    <citation type="submission" date="2017-01" db="EMBL/GenBank/DDBJ databases">
        <authorList>
            <person name="Varghese N."/>
            <person name="Submissions S."/>
        </authorList>
    </citation>
    <scope>NUCLEOTIDE SEQUENCE [LARGE SCALE GENOMIC DNA]</scope>
    <source>
        <strain evidence="3">DSM 21768</strain>
    </source>
</reference>